<dbReference type="Pfam" id="PF02687">
    <property type="entry name" value="FtsX"/>
    <property type="match status" value="1"/>
</dbReference>
<feature type="domain" description="ABC3 transporter permease C-terminal" evidence="7">
    <location>
        <begin position="63"/>
        <end position="179"/>
    </location>
</feature>
<dbReference type="Proteomes" id="UP000748881">
    <property type="component" value="Unassembled WGS sequence"/>
</dbReference>
<dbReference type="InterPro" id="IPR052536">
    <property type="entry name" value="ABC-4_Integral_Memb_Prot"/>
</dbReference>
<gene>
    <name evidence="8" type="ORF">ERS132551_00092</name>
    <name evidence="9" type="ORF">HO898_07605</name>
</gene>
<comment type="subcellular location">
    <subcellularLocation>
        <location evidence="1">Cell membrane</location>
        <topology evidence="1">Multi-pass membrane protein</topology>
    </subcellularLocation>
</comment>
<dbReference type="AlphaFoldDB" id="A0A0Z8EST7"/>
<sequence length="673" mass="76788">MYLKLILRNVQRNLQTYTVYFLSLTLIYSLLYAFNALPSHPVMQSLSGAKEMMTTIMSQYMGLLSYVVLSTIAFLVVYSTGFVLGRRKQELGLYATLGMKKRHIVGTLFCETMVVNLFALFAGFILGLGVLIVLAHIASNFFMGNYFGNMFFLDMKSVNLLGISYLATSVIIGVMDIFTFRKQAIISLIQENGVKSSIFSKGETKWQVLLFILSALVICFGCVYLSDYTHISILRNWGMLLITLFVLVIFIFYSTLSHSLIRLTYSLPNWYFKKYNSFKLRQLSKQADRNSVTISVLSLSLTLATSLLIFSGSAYSSLSNDLNKFIPYDIDVQMFKGEKYHYNNIDVKSKLKEDGFDFSIIDKEFEYPTYISELTYKDIIDTSNLWDLDKELGDSFVNIVSLTDYNSLLRLQGKKEVSLSDNEFLINANYKGTRKQIREFLSKNNELTVSGVKLRSSSKSALENVYFVTTVENNDRGTLIVPDKVAKKLTVNSLHYVALYKKGIDKRNVESFLENWIENYYFTDQEGNQSDFVYQTKVRSAELYLGFMGVIVLVLIFVGVIFTVITLSILSLQASTNALESVNDYNILYLLGNQRKQNKKIIFQQILAYFLIPLLIAVPLSYSLSNSLLGYFENFANTTVVIDAKYLLFMIGLFAVYIYFTYKVCLKASNQTR</sequence>
<feature type="transmembrane region" description="Helical" evidence="6">
    <location>
        <begin position="543"/>
        <end position="570"/>
    </location>
</feature>
<evidence type="ECO:0000259" key="7">
    <source>
        <dbReference type="Pfam" id="PF02687"/>
    </source>
</evidence>
<dbReference type="GO" id="GO:0005886">
    <property type="term" value="C:plasma membrane"/>
    <property type="evidence" value="ECO:0007669"/>
    <property type="project" value="UniProtKB-SubCell"/>
</dbReference>
<dbReference type="PANTHER" id="PTHR46795">
    <property type="entry name" value="ABC TRANSPORTER PERMEASE-RELATED-RELATED"/>
    <property type="match status" value="1"/>
</dbReference>
<dbReference type="EMBL" id="FIKT01000001">
    <property type="protein sequence ID" value="CYW56005.1"/>
    <property type="molecule type" value="Genomic_DNA"/>
</dbReference>
<dbReference type="Proteomes" id="UP000071962">
    <property type="component" value="Unassembled WGS sequence"/>
</dbReference>
<dbReference type="RefSeq" id="WP_024394054.1">
    <property type="nucleotide sequence ID" value="NZ_AP023392.1"/>
</dbReference>
<evidence type="ECO:0000256" key="1">
    <source>
        <dbReference type="ARBA" id="ARBA00004651"/>
    </source>
</evidence>
<reference evidence="9" key="2">
    <citation type="submission" date="2020-05" db="EMBL/GenBank/DDBJ databases">
        <title>Linking phenotype, genotype and ecology: antimicrobial resistance in the zoonotic pathogen Streptococcus suis.</title>
        <authorList>
            <person name="Hadjirin N.F."/>
            <person name="Miller E.L."/>
            <person name="Murray G.R."/>
            <person name="Yen P.L.K."/>
            <person name="Phuc H.D."/>
            <person name="Wileman T.M."/>
            <person name="Hernandez-Garcia J."/>
            <person name="Williamson S.M."/>
            <person name="Parkhill J."/>
            <person name="Maskell D.J."/>
            <person name="Zhou R."/>
            <person name="Fittipaldi N."/>
            <person name="Gottschalk M."/>
            <person name="Tucker A.D.W."/>
            <person name="Hoa N.T."/>
            <person name="Welch J."/>
            <person name="Weinert L.A."/>
        </authorList>
    </citation>
    <scope>NUCLEOTIDE SEQUENCE</scope>
    <source>
        <strain evidence="9">TMW_SS111</strain>
    </source>
</reference>
<feature type="transmembrane region" description="Helical" evidence="6">
    <location>
        <begin position="60"/>
        <end position="84"/>
    </location>
</feature>
<evidence type="ECO:0000313" key="8">
    <source>
        <dbReference type="EMBL" id="CYW56005.1"/>
    </source>
</evidence>
<evidence type="ECO:0000256" key="4">
    <source>
        <dbReference type="ARBA" id="ARBA00022989"/>
    </source>
</evidence>
<proteinExistence type="predicted"/>
<keyword evidence="3 6" id="KW-0812">Transmembrane</keyword>
<feature type="transmembrane region" description="Helical" evidence="6">
    <location>
        <begin position="20"/>
        <end position="40"/>
    </location>
</feature>
<feature type="transmembrane region" description="Helical" evidence="6">
    <location>
        <begin position="208"/>
        <end position="226"/>
    </location>
</feature>
<keyword evidence="4 6" id="KW-1133">Transmembrane helix</keyword>
<evidence type="ECO:0000313" key="10">
    <source>
        <dbReference type="Proteomes" id="UP000071962"/>
    </source>
</evidence>
<evidence type="ECO:0000256" key="6">
    <source>
        <dbReference type="SAM" id="Phobius"/>
    </source>
</evidence>
<keyword evidence="2" id="KW-1003">Cell membrane</keyword>
<evidence type="ECO:0000256" key="2">
    <source>
        <dbReference type="ARBA" id="ARBA00022475"/>
    </source>
</evidence>
<evidence type="ECO:0000256" key="3">
    <source>
        <dbReference type="ARBA" id="ARBA00022692"/>
    </source>
</evidence>
<accession>A0A0Z8EST7</accession>
<protein>
    <submittedName>
        <fullName evidence="9">ABC transporter permease</fullName>
    </submittedName>
    <submittedName>
        <fullName evidence="8">Putative ABC transporter</fullName>
    </submittedName>
</protein>
<dbReference type="InterPro" id="IPR003838">
    <property type="entry name" value="ABC3_permease_C"/>
</dbReference>
<organism evidence="8 10">
    <name type="scientific">Streptococcus suis</name>
    <dbReference type="NCBI Taxonomy" id="1307"/>
    <lineage>
        <taxon>Bacteria</taxon>
        <taxon>Bacillati</taxon>
        <taxon>Bacillota</taxon>
        <taxon>Bacilli</taxon>
        <taxon>Lactobacillales</taxon>
        <taxon>Streptococcaceae</taxon>
        <taxon>Streptococcus</taxon>
    </lineage>
</organism>
<feature type="transmembrane region" description="Helical" evidence="6">
    <location>
        <begin position="238"/>
        <end position="256"/>
    </location>
</feature>
<reference evidence="8 10" key="1">
    <citation type="submission" date="2016-02" db="EMBL/GenBank/DDBJ databases">
        <authorList>
            <consortium name="Pathogen Informatics"/>
        </authorList>
    </citation>
    <scope>NUCLEOTIDE SEQUENCE [LARGE SCALE GENOMIC DNA]</scope>
    <source>
        <strain evidence="8 10">SS1062</strain>
    </source>
</reference>
<feature type="transmembrane region" description="Helical" evidence="6">
    <location>
        <begin position="606"/>
        <end position="624"/>
    </location>
</feature>
<dbReference type="PANTHER" id="PTHR46795:SF3">
    <property type="entry name" value="ABC TRANSPORTER PERMEASE"/>
    <property type="match status" value="1"/>
</dbReference>
<feature type="transmembrane region" description="Helical" evidence="6">
    <location>
        <begin position="105"/>
        <end position="138"/>
    </location>
</feature>
<dbReference type="EMBL" id="JABLKP010000009">
    <property type="protein sequence ID" value="NQP83574.1"/>
    <property type="molecule type" value="Genomic_DNA"/>
</dbReference>
<evidence type="ECO:0000313" key="9">
    <source>
        <dbReference type="EMBL" id="NQP83574.1"/>
    </source>
</evidence>
<feature type="transmembrane region" description="Helical" evidence="6">
    <location>
        <begin position="644"/>
        <end position="662"/>
    </location>
</feature>
<evidence type="ECO:0000256" key="5">
    <source>
        <dbReference type="ARBA" id="ARBA00023136"/>
    </source>
</evidence>
<feature type="transmembrane region" description="Helical" evidence="6">
    <location>
        <begin position="158"/>
        <end position="178"/>
    </location>
</feature>
<name>A0A0Z8EST7_STRSU</name>
<keyword evidence="5 6" id="KW-0472">Membrane</keyword>